<keyword evidence="2" id="KW-0472">Membrane</keyword>
<dbReference type="EMBL" id="QBLH01000337">
    <property type="protein sequence ID" value="TGZ56415.1"/>
    <property type="molecule type" value="Genomic_DNA"/>
</dbReference>
<name>A0A4S2L199_9HYME</name>
<keyword evidence="2" id="KW-0812">Transmembrane</keyword>
<evidence type="ECO:0000313" key="3">
    <source>
        <dbReference type="EMBL" id="TGZ56415.1"/>
    </source>
</evidence>
<evidence type="ECO:0000256" key="1">
    <source>
        <dbReference type="SAM" id="MobiDB-lite"/>
    </source>
</evidence>
<sequence length="117" mass="13219">MSERGDPEGFRPRDGEKPKAVENGRGSSMGWLIACEQARFFLRLSFLAFPPSVIFPSTAGVYVALYLRTLHDAGPRMHRYSQPSFTDPPPLSFGNNYRAFPLRLTLRHNTGTHHFVP</sequence>
<gene>
    <name evidence="3" type="ORF">DBV15_08421</name>
</gene>
<feature type="region of interest" description="Disordered" evidence="1">
    <location>
        <begin position="1"/>
        <end position="25"/>
    </location>
</feature>
<proteinExistence type="predicted"/>
<feature type="transmembrane region" description="Helical" evidence="2">
    <location>
        <begin position="46"/>
        <end position="67"/>
    </location>
</feature>
<reference evidence="3 4" key="1">
    <citation type="journal article" date="2019" name="Philos. Trans. R. Soc. Lond., B, Biol. Sci.">
        <title>Ant behaviour and brain gene expression of defending hosts depend on the ecological success of the intruding social parasite.</title>
        <authorList>
            <person name="Kaur R."/>
            <person name="Stoldt M."/>
            <person name="Jongepier E."/>
            <person name="Feldmeyer B."/>
            <person name="Menzel F."/>
            <person name="Bornberg-Bauer E."/>
            <person name="Foitzik S."/>
        </authorList>
    </citation>
    <scope>NUCLEOTIDE SEQUENCE [LARGE SCALE GENOMIC DNA]</scope>
    <source>
        <tissue evidence="3">Whole body</tissue>
    </source>
</reference>
<dbReference type="AlphaFoldDB" id="A0A4S2L199"/>
<organism evidence="3 4">
    <name type="scientific">Temnothorax longispinosus</name>
    <dbReference type="NCBI Taxonomy" id="300112"/>
    <lineage>
        <taxon>Eukaryota</taxon>
        <taxon>Metazoa</taxon>
        <taxon>Ecdysozoa</taxon>
        <taxon>Arthropoda</taxon>
        <taxon>Hexapoda</taxon>
        <taxon>Insecta</taxon>
        <taxon>Pterygota</taxon>
        <taxon>Neoptera</taxon>
        <taxon>Endopterygota</taxon>
        <taxon>Hymenoptera</taxon>
        <taxon>Apocrita</taxon>
        <taxon>Aculeata</taxon>
        <taxon>Formicoidea</taxon>
        <taxon>Formicidae</taxon>
        <taxon>Myrmicinae</taxon>
        <taxon>Temnothorax</taxon>
    </lineage>
</organism>
<protein>
    <submittedName>
        <fullName evidence="3">Uncharacterized protein</fullName>
    </submittedName>
</protein>
<evidence type="ECO:0000313" key="4">
    <source>
        <dbReference type="Proteomes" id="UP000310200"/>
    </source>
</evidence>
<keyword evidence="2" id="KW-1133">Transmembrane helix</keyword>
<evidence type="ECO:0000256" key="2">
    <source>
        <dbReference type="SAM" id="Phobius"/>
    </source>
</evidence>
<dbReference type="Proteomes" id="UP000310200">
    <property type="component" value="Unassembled WGS sequence"/>
</dbReference>
<keyword evidence="4" id="KW-1185">Reference proteome</keyword>
<accession>A0A4S2L199</accession>
<feature type="compositionally biased region" description="Basic and acidic residues" evidence="1">
    <location>
        <begin position="1"/>
        <end position="22"/>
    </location>
</feature>
<comment type="caution">
    <text evidence="3">The sequence shown here is derived from an EMBL/GenBank/DDBJ whole genome shotgun (WGS) entry which is preliminary data.</text>
</comment>